<comment type="catalytic activity">
    <reaction evidence="10">
        <text>glycyl-[formate C-acetyltransferase] + reduced [flavodoxin] + S-adenosyl-L-methionine = glycin-2-yl radical-[formate C-acetyltransferase] + semiquinone [flavodoxin] + 5'-deoxyadenosine + L-methionine + H(+)</text>
        <dbReference type="Rhea" id="RHEA:19225"/>
        <dbReference type="Rhea" id="RHEA-COMP:10622"/>
        <dbReference type="Rhea" id="RHEA-COMP:12190"/>
        <dbReference type="Rhea" id="RHEA-COMP:12191"/>
        <dbReference type="Rhea" id="RHEA-COMP:14480"/>
        <dbReference type="ChEBI" id="CHEBI:15378"/>
        <dbReference type="ChEBI" id="CHEBI:17319"/>
        <dbReference type="ChEBI" id="CHEBI:29947"/>
        <dbReference type="ChEBI" id="CHEBI:32722"/>
        <dbReference type="ChEBI" id="CHEBI:57618"/>
        <dbReference type="ChEBI" id="CHEBI:57844"/>
        <dbReference type="ChEBI" id="CHEBI:59789"/>
        <dbReference type="ChEBI" id="CHEBI:140311"/>
        <dbReference type="EC" id="1.97.1.4"/>
    </reaction>
</comment>
<dbReference type="EC" id="1.97.1.4" evidence="10"/>
<dbReference type="AlphaFoldDB" id="A0A437S7X4"/>
<evidence type="ECO:0000256" key="3">
    <source>
        <dbReference type="ARBA" id="ARBA00021356"/>
    </source>
</evidence>
<dbReference type="InterPro" id="IPR012838">
    <property type="entry name" value="PFL1_activating"/>
</dbReference>
<evidence type="ECO:0000256" key="4">
    <source>
        <dbReference type="ARBA" id="ARBA00022485"/>
    </source>
</evidence>
<dbReference type="InterPro" id="IPR001989">
    <property type="entry name" value="Radical_activat_CS"/>
</dbReference>
<evidence type="ECO:0000256" key="1">
    <source>
        <dbReference type="ARBA" id="ARBA00003141"/>
    </source>
</evidence>
<dbReference type="InterPro" id="IPR034457">
    <property type="entry name" value="Organic_radical-activating"/>
</dbReference>
<dbReference type="InterPro" id="IPR012839">
    <property type="entry name" value="Organic_radical_activase"/>
</dbReference>
<name>A0A437S7X4_9FIRM</name>
<comment type="similarity">
    <text evidence="2 10">Belongs to the organic radical-activating enzymes family.</text>
</comment>
<evidence type="ECO:0000256" key="5">
    <source>
        <dbReference type="ARBA" id="ARBA00022691"/>
    </source>
</evidence>
<keyword evidence="10" id="KW-0963">Cytoplasm</keyword>
<dbReference type="PIRSF" id="PIRSF000371">
    <property type="entry name" value="PFL_act_enz"/>
    <property type="match status" value="1"/>
</dbReference>
<gene>
    <name evidence="12" type="primary">pflA</name>
    <name evidence="12" type="ORF">EF514_03800</name>
</gene>
<dbReference type="CDD" id="cd01335">
    <property type="entry name" value="Radical_SAM"/>
    <property type="match status" value="1"/>
</dbReference>
<dbReference type="Gene3D" id="3.20.20.70">
    <property type="entry name" value="Aldolase class I"/>
    <property type="match status" value="1"/>
</dbReference>
<dbReference type="SFLD" id="SFLDG01066">
    <property type="entry name" value="organic_radical-activating_enz"/>
    <property type="match status" value="1"/>
</dbReference>
<dbReference type="GO" id="GO:0016829">
    <property type="term" value="F:lyase activity"/>
    <property type="evidence" value="ECO:0007669"/>
    <property type="project" value="UniProtKB-KW"/>
</dbReference>
<evidence type="ECO:0000256" key="7">
    <source>
        <dbReference type="ARBA" id="ARBA00023002"/>
    </source>
</evidence>
<dbReference type="SFLD" id="SFLDS00029">
    <property type="entry name" value="Radical_SAM"/>
    <property type="match status" value="1"/>
</dbReference>
<comment type="caution">
    <text evidence="12">The sequence shown here is derived from an EMBL/GenBank/DDBJ whole genome shotgun (WGS) entry which is preliminary data.</text>
</comment>
<evidence type="ECO:0000256" key="6">
    <source>
        <dbReference type="ARBA" id="ARBA00022723"/>
    </source>
</evidence>
<evidence type="ECO:0000256" key="8">
    <source>
        <dbReference type="ARBA" id="ARBA00023004"/>
    </source>
</evidence>
<evidence type="ECO:0000313" key="12">
    <source>
        <dbReference type="EMBL" id="RVU55024.1"/>
    </source>
</evidence>
<keyword evidence="12" id="KW-0670">Pyruvate</keyword>
<comment type="cofactor">
    <cofactor evidence="10">
        <name>[4Fe-4S] cluster</name>
        <dbReference type="ChEBI" id="CHEBI:49883"/>
    </cofactor>
    <text evidence="10">Binds 1 [4Fe-4S] cluster. The cluster is coordinated with 3 cysteines and an exchangeable S-adenosyl-L-methionine.</text>
</comment>
<sequence length="248" mass="28475">MKGFIHSIETFGTLDGPGIRYVLFMQGCPLRCLYCHNPDTWFLNKDKEVSAKEIIEDYKNYKSFLKNGGLTVSGGEPLLQLDFLLDLFQRAKGENIHTALDTSGITFKEEEKYIFKLRSLLQNADLVLLDLKHIDSIEHKKLTGKGNEEILNFAKFLSKENIPTWIRHVIVPGITYKEEYLLKLGNFIGTLKNVKAVEVLPYHNLGINKYRELQLPYTLENVKSLSAKEAEAAYNIILYGMRETLNKR</sequence>
<feature type="domain" description="Radical SAM core" evidence="11">
    <location>
        <begin position="14"/>
        <end position="242"/>
    </location>
</feature>
<keyword evidence="7 10" id="KW-0560">Oxidoreductase</keyword>
<organism evidence="12 13">
    <name type="scientific">Anaerosphaera multitolerans</name>
    <dbReference type="NCBI Taxonomy" id="2487351"/>
    <lineage>
        <taxon>Bacteria</taxon>
        <taxon>Bacillati</taxon>
        <taxon>Bacillota</taxon>
        <taxon>Tissierellia</taxon>
        <taxon>Tissierellales</taxon>
        <taxon>Peptoniphilaceae</taxon>
        <taxon>Anaerosphaera</taxon>
    </lineage>
</organism>
<evidence type="ECO:0000256" key="9">
    <source>
        <dbReference type="ARBA" id="ARBA00023014"/>
    </source>
</evidence>
<dbReference type="PANTHER" id="PTHR30352:SF5">
    <property type="entry name" value="PYRUVATE FORMATE-LYASE 1-ACTIVATING ENZYME"/>
    <property type="match status" value="1"/>
</dbReference>
<keyword evidence="12" id="KW-0456">Lyase</keyword>
<reference evidence="12 13" key="1">
    <citation type="submission" date="2018-11" db="EMBL/GenBank/DDBJ databases">
        <title>Genome sequencing and assembly of Anaerosphaera sp. nov., GS7-6-2.</title>
        <authorList>
            <person name="Rettenmaier R."/>
            <person name="Liebl W."/>
            <person name="Zverlov V."/>
        </authorList>
    </citation>
    <scope>NUCLEOTIDE SEQUENCE [LARGE SCALE GENOMIC DNA]</scope>
    <source>
        <strain evidence="12 13">GS7-6-2</strain>
    </source>
</reference>
<comment type="function">
    <text evidence="1 10">Activation of pyruvate formate-lyase under anaerobic conditions by generation of an organic free radical, using S-adenosylmethionine and reduced flavodoxin as cosubstrates to produce 5'-deoxy-adenosine.</text>
</comment>
<dbReference type="GO" id="GO:0051539">
    <property type="term" value="F:4 iron, 4 sulfur cluster binding"/>
    <property type="evidence" value="ECO:0007669"/>
    <property type="project" value="UniProtKB-UniRule"/>
</dbReference>
<keyword evidence="9 10" id="KW-0411">Iron-sulfur</keyword>
<keyword evidence="8 10" id="KW-0408">Iron</keyword>
<comment type="subcellular location">
    <subcellularLocation>
        <location evidence="10">Cytoplasm</location>
    </subcellularLocation>
</comment>
<dbReference type="Proteomes" id="UP000288812">
    <property type="component" value="Unassembled WGS sequence"/>
</dbReference>
<evidence type="ECO:0000313" key="13">
    <source>
        <dbReference type="Proteomes" id="UP000288812"/>
    </source>
</evidence>
<dbReference type="PANTHER" id="PTHR30352">
    <property type="entry name" value="PYRUVATE FORMATE-LYASE-ACTIVATING ENZYME"/>
    <property type="match status" value="1"/>
</dbReference>
<keyword evidence="6 10" id="KW-0479">Metal-binding</keyword>
<dbReference type="OrthoDB" id="9782387at2"/>
<dbReference type="GO" id="GO:0005737">
    <property type="term" value="C:cytoplasm"/>
    <property type="evidence" value="ECO:0007669"/>
    <property type="project" value="UniProtKB-SubCell"/>
</dbReference>
<dbReference type="EMBL" id="RLIH01000004">
    <property type="protein sequence ID" value="RVU55024.1"/>
    <property type="molecule type" value="Genomic_DNA"/>
</dbReference>
<dbReference type="NCBIfam" id="TIGR02493">
    <property type="entry name" value="PFLA"/>
    <property type="match status" value="1"/>
</dbReference>
<dbReference type="RefSeq" id="WP_127724003.1">
    <property type="nucleotide sequence ID" value="NZ_RLIH01000004.1"/>
</dbReference>
<evidence type="ECO:0000256" key="2">
    <source>
        <dbReference type="ARBA" id="ARBA00009777"/>
    </source>
</evidence>
<protein>
    <recommendedName>
        <fullName evidence="3 10">Pyruvate formate-lyase-activating enzyme</fullName>
        <ecNumber evidence="10">1.97.1.4</ecNumber>
    </recommendedName>
</protein>
<dbReference type="PROSITE" id="PS51918">
    <property type="entry name" value="RADICAL_SAM"/>
    <property type="match status" value="1"/>
</dbReference>
<dbReference type="InterPro" id="IPR013785">
    <property type="entry name" value="Aldolase_TIM"/>
</dbReference>
<keyword evidence="5 10" id="KW-0949">S-adenosyl-L-methionine</keyword>
<dbReference type="InterPro" id="IPR007197">
    <property type="entry name" value="rSAM"/>
</dbReference>
<dbReference type="GO" id="GO:0043365">
    <property type="term" value="F:[formate-C-acetyltransferase]-activating enzyme activity"/>
    <property type="evidence" value="ECO:0007669"/>
    <property type="project" value="UniProtKB-UniRule"/>
</dbReference>
<evidence type="ECO:0000259" key="11">
    <source>
        <dbReference type="PROSITE" id="PS51918"/>
    </source>
</evidence>
<keyword evidence="13" id="KW-1185">Reference proteome</keyword>
<dbReference type="Pfam" id="PF04055">
    <property type="entry name" value="Radical_SAM"/>
    <property type="match status" value="1"/>
</dbReference>
<keyword evidence="4 10" id="KW-0004">4Fe-4S</keyword>
<dbReference type="SUPFAM" id="SSF102114">
    <property type="entry name" value="Radical SAM enzymes"/>
    <property type="match status" value="1"/>
</dbReference>
<dbReference type="GO" id="GO:0046872">
    <property type="term" value="F:metal ion binding"/>
    <property type="evidence" value="ECO:0007669"/>
    <property type="project" value="UniProtKB-UniRule"/>
</dbReference>
<evidence type="ECO:0000256" key="10">
    <source>
        <dbReference type="RuleBase" id="RU362053"/>
    </source>
</evidence>
<accession>A0A437S7X4</accession>
<proteinExistence type="inferred from homology"/>
<dbReference type="PROSITE" id="PS01087">
    <property type="entry name" value="RADICAL_ACTIVATING"/>
    <property type="match status" value="1"/>
</dbReference>
<dbReference type="InterPro" id="IPR058240">
    <property type="entry name" value="rSAM_sf"/>
</dbReference>